<keyword evidence="2" id="KW-1133">Transmembrane helix</keyword>
<dbReference type="AlphaFoldDB" id="A0A915EBZ0"/>
<evidence type="ECO:0000256" key="1">
    <source>
        <dbReference type="SAM" id="MobiDB-lite"/>
    </source>
</evidence>
<reference evidence="4" key="1">
    <citation type="submission" date="2022-11" db="UniProtKB">
        <authorList>
            <consortium name="WormBaseParasite"/>
        </authorList>
    </citation>
    <scope>IDENTIFICATION</scope>
</reference>
<keyword evidence="2" id="KW-0472">Membrane</keyword>
<proteinExistence type="predicted"/>
<keyword evidence="3" id="KW-1185">Reference proteome</keyword>
<evidence type="ECO:0000313" key="4">
    <source>
        <dbReference type="WBParaSite" id="jg4540"/>
    </source>
</evidence>
<protein>
    <submittedName>
        <fullName evidence="4">Uncharacterized protein</fullName>
    </submittedName>
</protein>
<keyword evidence="2" id="KW-0812">Transmembrane</keyword>
<dbReference type="WBParaSite" id="jg4540">
    <property type="protein sequence ID" value="jg4540"/>
    <property type="gene ID" value="jg4540"/>
</dbReference>
<name>A0A915EBZ0_9BILA</name>
<feature type="transmembrane region" description="Helical" evidence="2">
    <location>
        <begin position="6"/>
        <end position="26"/>
    </location>
</feature>
<evidence type="ECO:0000256" key="2">
    <source>
        <dbReference type="SAM" id="Phobius"/>
    </source>
</evidence>
<evidence type="ECO:0000313" key="3">
    <source>
        <dbReference type="Proteomes" id="UP000887574"/>
    </source>
</evidence>
<organism evidence="3 4">
    <name type="scientific">Ditylenchus dipsaci</name>
    <dbReference type="NCBI Taxonomy" id="166011"/>
    <lineage>
        <taxon>Eukaryota</taxon>
        <taxon>Metazoa</taxon>
        <taxon>Ecdysozoa</taxon>
        <taxon>Nematoda</taxon>
        <taxon>Chromadorea</taxon>
        <taxon>Rhabditida</taxon>
        <taxon>Tylenchina</taxon>
        <taxon>Tylenchomorpha</taxon>
        <taxon>Sphaerularioidea</taxon>
        <taxon>Anguinidae</taxon>
        <taxon>Anguininae</taxon>
        <taxon>Ditylenchus</taxon>
    </lineage>
</organism>
<feature type="region of interest" description="Disordered" evidence="1">
    <location>
        <begin position="157"/>
        <end position="187"/>
    </location>
</feature>
<dbReference type="Proteomes" id="UP000887574">
    <property type="component" value="Unplaced"/>
</dbReference>
<accession>A0A915EBZ0</accession>
<sequence>MQTQLFALIFIFNILIYGTCELLIPVSYNGNIETVKVDDKASFNDLERSVAIRLKKRLMDIHLQLPAGFDRNNSPFPAGNYQIAYKNNDAPLDILKAVFNNLESYGLESMKEKYTKPEEYYLRYNNYTNSNRLDNNKTLVCQKVTARDWFTLGEKKKHLGKRKSRQDQASTTWLNKKPRGSNAVKIP</sequence>